<keyword evidence="4" id="KW-1185">Reference proteome</keyword>
<dbReference type="InterPro" id="IPR003018">
    <property type="entry name" value="GAF"/>
</dbReference>
<dbReference type="Gene3D" id="3.30.70.270">
    <property type="match status" value="1"/>
</dbReference>
<dbReference type="NCBIfam" id="TIGR00254">
    <property type="entry name" value="GGDEF"/>
    <property type="match status" value="1"/>
</dbReference>
<name>A0A7L6N8A3_9MOLU</name>
<dbReference type="InterPro" id="IPR019734">
    <property type="entry name" value="TPR_rpt"/>
</dbReference>
<dbReference type="Pfam" id="PF13185">
    <property type="entry name" value="GAF_2"/>
    <property type="match status" value="1"/>
</dbReference>
<feature type="repeat" description="TPR" evidence="1">
    <location>
        <begin position="94"/>
        <end position="127"/>
    </location>
</feature>
<dbReference type="Pfam" id="PF00990">
    <property type="entry name" value="GGDEF"/>
    <property type="match status" value="1"/>
</dbReference>
<dbReference type="InterPro" id="IPR043128">
    <property type="entry name" value="Rev_trsase/Diguanyl_cyclase"/>
</dbReference>
<dbReference type="InterPro" id="IPR029787">
    <property type="entry name" value="Nucleotide_cyclase"/>
</dbReference>
<sequence length="708" mass="81500">MPETSDFLQNNLDAVEKLLEKAKDAEHKDTSEALKLSLEALSIAKKHHYIKQEAKADMRIGRCHWINGNFKEAIDFLSKSLKISDKINDAYTKVDALIGLGNVYVTIEILDQAISQYMKALTISKDNGFGELESKILNNIGTMHEDLKNYPVALDYYQKSLDKTLEIEDTYGQAIAYLNIGNVYFSLNDMDKSEENFHLALNYGRENDKSLLLAHCYYSLGRLHHKRGDVPLSKKYLELGIEKANESKDLYILFRILSEYADIYDQLKDYNQAHSFYQKALDVAKQIGMDELMPRFYEQVAHFYEKNNKLDLAYESYKLYNQAYKIVEENRRLERINSLEYQEKLKASLEETRIYRQLSNELRKSYQQMHVLSNIGQAMTSTHQLDLIFEQLYENVNLLMNAESLGVGLFDEESKALRFDLFIERGKLLDPFSLSLENKKSWSVWSFLNKEVVKINDIEKEYKRYIAAFASTRGDLMHSAMYAPLMVEGEVIGVFSIQAKEKNAYTDTHQDLLTTLSSYLAIAIKNATKTKQLAELNQKLKILSENDGLTSIPNRRLYDDVFSKLWMKAINQSEPLSIMMVDIDNFKDFNDHYGHLIGDEVIKKVAHLLNEHRRNENDFVARYGGDEFVIILPNCDIDEAEVYAKELQVKLAEISDNLEVTEPVTISIGLCTTQPNSKKSKDIFVSIADNQLYISKENGKNCVSSSTY</sequence>
<dbReference type="FunFam" id="3.30.70.270:FF:000001">
    <property type="entry name" value="Diguanylate cyclase domain protein"/>
    <property type="match status" value="1"/>
</dbReference>
<dbReference type="InterPro" id="IPR029016">
    <property type="entry name" value="GAF-like_dom_sf"/>
</dbReference>
<feature type="repeat" description="TPR" evidence="1">
    <location>
        <begin position="54"/>
        <end position="87"/>
    </location>
</feature>
<dbReference type="RefSeq" id="WP_312031622.1">
    <property type="nucleotide sequence ID" value="NZ_CP051151.1"/>
</dbReference>
<evidence type="ECO:0000313" key="3">
    <source>
        <dbReference type="EMBL" id="QLY40774.1"/>
    </source>
</evidence>
<evidence type="ECO:0000313" key="4">
    <source>
        <dbReference type="Proteomes" id="UP000512167"/>
    </source>
</evidence>
<accession>A0A7L6N8A3</accession>
<feature type="domain" description="GGDEF" evidence="2">
    <location>
        <begin position="574"/>
        <end position="708"/>
    </location>
</feature>
<dbReference type="InterPro" id="IPR011990">
    <property type="entry name" value="TPR-like_helical_dom_sf"/>
</dbReference>
<dbReference type="PANTHER" id="PTHR45138">
    <property type="entry name" value="REGULATORY COMPONENTS OF SENSORY TRANSDUCTION SYSTEM"/>
    <property type="match status" value="1"/>
</dbReference>
<dbReference type="SMART" id="SM00028">
    <property type="entry name" value="TPR"/>
    <property type="match status" value="7"/>
</dbReference>
<dbReference type="Proteomes" id="UP000512167">
    <property type="component" value="Chromosome"/>
</dbReference>
<dbReference type="InterPro" id="IPR050469">
    <property type="entry name" value="Diguanylate_Cyclase"/>
</dbReference>
<evidence type="ECO:0000259" key="2">
    <source>
        <dbReference type="PROSITE" id="PS50887"/>
    </source>
</evidence>
<dbReference type="KEGG" id="tbk:HF295_07875"/>
<dbReference type="CDD" id="cd01949">
    <property type="entry name" value="GGDEF"/>
    <property type="match status" value="1"/>
</dbReference>
<dbReference type="GO" id="GO:0043709">
    <property type="term" value="P:cell adhesion involved in single-species biofilm formation"/>
    <property type="evidence" value="ECO:0007669"/>
    <property type="project" value="TreeGrafter"/>
</dbReference>
<dbReference type="SUPFAM" id="SSF48452">
    <property type="entry name" value="TPR-like"/>
    <property type="match status" value="2"/>
</dbReference>
<dbReference type="GO" id="GO:0005886">
    <property type="term" value="C:plasma membrane"/>
    <property type="evidence" value="ECO:0007669"/>
    <property type="project" value="TreeGrafter"/>
</dbReference>
<feature type="repeat" description="TPR" evidence="1">
    <location>
        <begin position="254"/>
        <end position="287"/>
    </location>
</feature>
<dbReference type="InterPro" id="IPR000160">
    <property type="entry name" value="GGDEF_dom"/>
</dbReference>
<dbReference type="Gene3D" id="1.25.40.10">
    <property type="entry name" value="Tetratricopeptide repeat domain"/>
    <property type="match status" value="3"/>
</dbReference>
<reference evidence="3 4" key="1">
    <citation type="submission" date="2020-04" db="EMBL/GenBank/DDBJ databases">
        <authorList>
            <person name="Zheng R.K."/>
            <person name="Sun C.M."/>
        </authorList>
    </citation>
    <scope>NUCLEOTIDE SEQUENCE [LARGE SCALE GENOMIC DNA]</scope>
    <source>
        <strain evidence="4">zrk29</strain>
    </source>
</reference>
<dbReference type="SUPFAM" id="SSF55073">
    <property type="entry name" value="Nucleotide cyclase"/>
    <property type="match status" value="1"/>
</dbReference>
<evidence type="ECO:0000256" key="1">
    <source>
        <dbReference type="PROSITE-ProRule" id="PRU00339"/>
    </source>
</evidence>
<feature type="repeat" description="TPR" evidence="1">
    <location>
        <begin position="174"/>
        <end position="207"/>
    </location>
</feature>
<dbReference type="PROSITE" id="PS50887">
    <property type="entry name" value="GGDEF"/>
    <property type="match status" value="1"/>
</dbReference>
<dbReference type="PROSITE" id="PS50005">
    <property type="entry name" value="TPR"/>
    <property type="match status" value="4"/>
</dbReference>
<keyword evidence="1" id="KW-0802">TPR repeat</keyword>
<dbReference type="AlphaFoldDB" id="A0A7L6N8A3"/>
<dbReference type="GO" id="GO:0052621">
    <property type="term" value="F:diguanylate cyclase activity"/>
    <property type="evidence" value="ECO:0007669"/>
    <property type="project" value="TreeGrafter"/>
</dbReference>
<dbReference type="SMART" id="SM00065">
    <property type="entry name" value="GAF"/>
    <property type="match status" value="1"/>
</dbReference>
<dbReference type="Gene3D" id="3.30.450.40">
    <property type="match status" value="1"/>
</dbReference>
<proteinExistence type="predicted"/>
<dbReference type="Pfam" id="PF13181">
    <property type="entry name" value="TPR_8"/>
    <property type="match status" value="1"/>
</dbReference>
<dbReference type="PANTHER" id="PTHR45138:SF9">
    <property type="entry name" value="DIGUANYLATE CYCLASE DGCM-RELATED"/>
    <property type="match status" value="1"/>
</dbReference>
<dbReference type="GO" id="GO:1902201">
    <property type="term" value="P:negative regulation of bacterial-type flagellum-dependent cell motility"/>
    <property type="evidence" value="ECO:0007669"/>
    <property type="project" value="TreeGrafter"/>
</dbReference>
<dbReference type="SMART" id="SM00267">
    <property type="entry name" value="GGDEF"/>
    <property type="match status" value="1"/>
</dbReference>
<gene>
    <name evidence="3" type="ORF">HF295_07875</name>
</gene>
<dbReference type="EMBL" id="CP051151">
    <property type="protein sequence ID" value="QLY40774.1"/>
    <property type="molecule type" value="Genomic_DNA"/>
</dbReference>
<dbReference type="Pfam" id="PF13424">
    <property type="entry name" value="TPR_12"/>
    <property type="match status" value="2"/>
</dbReference>
<organism evidence="3 4">
    <name type="scientific">Hujiaoplasma nucleasis</name>
    <dbReference type="NCBI Taxonomy" id="2725268"/>
    <lineage>
        <taxon>Bacteria</taxon>
        <taxon>Bacillati</taxon>
        <taxon>Mycoplasmatota</taxon>
        <taxon>Mollicutes</taxon>
        <taxon>Candidatus Izemoplasmatales</taxon>
        <taxon>Hujiaoplasmataceae</taxon>
        <taxon>Hujiaoplasma</taxon>
    </lineage>
</organism>
<dbReference type="SUPFAM" id="SSF55781">
    <property type="entry name" value="GAF domain-like"/>
    <property type="match status" value="1"/>
</dbReference>
<protein>
    <submittedName>
        <fullName evidence="3">Diguanylate cyclase</fullName>
    </submittedName>
</protein>